<keyword evidence="2" id="KW-1185">Reference proteome</keyword>
<proteinExistence type="predicted"/>
<accession>A0ABX1SAI0</accession>
<sequence>MTIPSACQAIADRIDALRIDEQQLNIRLRSQPPPTAAEQSVITQKLRNIRQEITAATAELNDCIAQYSSNPGPQPLDSTLTGTVTLTTTSNQAPGPYSSPLTVGMRFDEPRSAVSITRFTPINTPPTKVPIIGDVSLTVTLQGGGRGTYSEGHMELPLTLLFAFNKHIPFQLADATLSITLTTSAPGGSPVDSSGHIALQGTGDFTGGPPFSRHQGTLTIDGVLQPVP</sequence>
<dbReference type="RefSeq" id="WP_169381019.1">
    <property type="nucleotide sequence ID" value="NZ_JAAXLA010000013.1"/>
</dbReference>
<dbReference type="Proteomes" id="UP000820669">
    <property type="component" value="Unassembled WGS sequence"/>
</dbReference>
<gene>
    <name evidence="1" type="ORF">HF526_09640</name>
</gene>
<name>A0ABX1SAI0_9PSEU</name>
<organism evidence="1 2">
    <name type="scientific">Pseudonocardia acidicola</name>
    <dbReference type="NCBI Taxonomy" id="2724939"/>
    <lineage>
        <taxon>Bacteria</taxon>
        <taxon>Bacillati</taxon>
        <taxon>Actinomycetota</taxon>
        <taxon>Actinomycetes</taxon>
        <taxon>Pseudonocardiales</taxon>
        <taxon>Pseudonocardiaceae</taxon>
        <taxon>Pseudonocardia</taxon>
    </lineage>
</organism>
<dbReference type="EMBL" id="JAAXLA010000013">
    <property type="protein sequence ID" value="NMH97572.1"/>
    <property type="molecule type" value="Genomic_DNA"/>
</dbReference>
<comment type="caution">
    <text evidence="1">The sequence shown here is derived from an EMBL/GenBank/DDBJ whole genome shotgun (WGS) entry which is preliminary data.</text>
</comment>
<evidence type="ECO:0000313" key="2">
    <source>
        <dbReference type="Proteomes" id="UP000820669"/>
    </source>
</evidence>
<protein>
    <submittedName>
        <fullName evidence="1">Uncharacterized protein</fullName>
    </submittedName>
</protein>
<reference evidence="1 2" key="1">
    <citation type="submission" date="2020-04" db="EMBL/GenBank/DDBJ databases">
        <authorList>
            <person name="Klaysubun C."/>
            <person name="Duangmal K."/>
            <person name="Lipun K."/>
        </authorList>
    </citation>
    <scope>NUCLEOTIDE SEQUENCE [LARGE SCALE GENOMIC DNA]</scope>
    <source>
        <strain evidence="1 2">K10HN5</strain>
    </source>
</reference>
<evidence type="ECO:0000313" key="1">
    <source>
        <dbReference type="EMBL" id="NMH97572.1"/>
    </source>
</evidence>